<comment type="similarity">
    <text evidence="1">Belongs to the RutC family.</text>
</comment>
<dbReference type="Proteomes" id="UP000322699">
    <property type="component" value="Unassembled WGS sequence"/>
</dbReference>
<dbReference type="PANTHER" id="PTHR11803">
    <property type="entry name" value="2-IMINOBUTANOATE/2-IMINOPROPANOATE DEAMINASE RIDA"/>
    <property type="match status" value="1"/>
</dbReference>
<organism evidence="2 3">
    <name type="scientific">Rubripirellula obstinata</name>
    <dbReference type="NCBI Taxonomy" id="406547"/>
    <lineage>
        <taxon>Bacteria</taxon>
        <taxon>Pseudomonadati</taxon>
        <taxon>Planctomycetota</taxon>
        <taxon>Planctomycetia</taxon>
        <taxon>Pirellulales</taxon>
        <taxon>Pirellulaceae</taxon>
        <taxon>Rubripirellula</taxon>
    </lineage>
</organism>
<dbReference type="CDD" id="cd00448">
    <property type="entry name" value="YjgF_YER057c_UK114_family"/>
    <property type="match status" value="1"/>
</dbReference>
<comment type="caution">
    <text evidence="2">The sequence shown here is derived from an EMBL/GenBank/DDBJ whole genome shotgun (WGS) entry which is preliminary data.</text>
</comment>
<reference evidence="2 3" key="1">
    <citation type="submission" date="2019-08" db="EMBL/GenBank/DDBJ databases">
        <title>Deep-cultivation of Planctomycetes and their phenomic and genomic characterization uncovers novel biology.</title>
        <authorList>
            <person name="Wiegand S."/>
            <person name="Jogler M."/>
            <person name="Boedeker C."/>
            <person name="Pinto D."/>
            <person name="Vollmers J."/>
            <person name="Rivas-Marin E."/>
            <person name="Kohn T."/>
            <person name="Peeters S.H."/>
            <person name="Heuer A."/>
            <person name="Rast P."/>
            <person name="Oberbeckmann S."/>
            <person name="Bunk B."/>
            <person name="Jeske O."/>
            <person name="Meyerdierks A."/>
            <person name="Storesund J.E."/>
            <person name="Kallscheuer N."/>
            <person name="Luecker S."/>
            <person name="Lage O.M."/>
            <person name="Pohl T."/>
            <person name="Merkel B.J."/>
            <person name="Hornburger P."/>
            <person name="Mueller R.-W."/>
            <person name="Bruemmer F."/>
            <person name="Labrenz M."/>
            <person name="Spormann A.M."/>
            <person name="Op Den Camp H."/>
            <person name="Overmann J."/>
            <person name="Amann R."/>
            <person name="Jetten M.S.M."/>
            <person name="Mascher T."/>
            <person name="Medema M.H."/>
            <person name="Devos D.P."/>
            <person name="Kaster A.-K."/>
            <person name="Ovreas L."/>
            <person name="Rohde M."/>
            <person name="Galperin M.Y."/>
            <person name="Jogler C."/>
        </authorList>
    </citation>
    <scope>NUCLEOTIDE SEQUENCE [LARGE SCALE GENOMIC DNA]</scope>
    <source>
        <strain evidence="2 3">LF1</strain>
    </source>
</reference>
<evidence type="ECO:0000313" key="3">
    <source>
        <dbReference type="Proteomes" id="UP000322699"/>
    </source>
</evidence>
<dbReference type="InterPro" id="IPR035959">
    <property type="entry name" value="RutC-like_sf"/>
</dbReference>
<dbReference type="Pfam" id="PF01042">
    <property type="entry name" value="Ribonuc_L-PSP"/>
    <property type="match status" value="1"/>
</dbReference>
<evidence type="ECO:0000256" key="1">
    <source>
        <dbReference type="ARBA" id="ARBA00010552"/>
    </source>
</evidence>
<keyword evidence="3" id="KW-1185">Reference proteome</keyword>
<dbReference type="SUPFAM" id="SSF55298">
    <property type="entry name" value="YjgF-like"/>
    <property type="match status" value="1"/>
</dbReference>
<dbReference type="GO" id="GO:0005829">
    <property type="term" value="C:cytosol"/>
    <property type="evidence" value="ECO:0007669"/>
    <property type="project" value="TreeGrafter"/>
</dbReference>
<dbReference type="PANTHER" id="PTHR11803:SF58">
    <property type="entry name" value="PROTEIN HMF1-RELATED"/>
    <property type="match status" value="1"/>
</dbReference>
<sequence length="143" mass="15102">MQLNHVQTDAAPMPNGHYVQATTHQGLIYVSTQLPIDPETGPLQKADVTTQAQRVLENLMAIVRAGGGDAETILRITLYVSDVSLWPAVNEVYEKFFGDVKTARGVIPTGGKLHLGFDVAADAIAAQRTTGGNSVGTEPGCAS</sequence>
<dbReference type="GO" id="GO:0019239">
    <property type="term" value="F:deaminase activity"/>
    <property type="evidence" value="ECO:0007669"/>
    <property type="project" value="TreeGrafter"/>
</dbReference>
<dbReference type="InterPro" id="IPR006175">
    <property type="entry name" value="YjgF/YER057c/UK114"/>
</dbReference>
<dbReference type="EMBL" id="VRLW01000001">
    <property type="protein sequence ID" value="KAA1260937.1"/>
    <property type="molecule type" value="Genomic_DNA"/>
</dbReference>
<dbReference type="RefSeq" id="WP_068267411.1">
    <property type="nucleotide sequence ID" value="NZ_LWSK01000202.1"/>
</dbReference>
<accession>A0A5B1CI94</accession>
<evidence type="ECO:0000313" key="2">
    <source>
        <dbReference type="EMBL" id="KAA1260937.1"/>
    </source>
</evidence>
<dbReference type="AlphaFoldDB" id="A0A5B1CI94"/>
<protein>
    <submittedName>
        <fullName evidence="2">RutC family protein</fullName>
    </submittedName>
</protein>
<dbReference type="OrthoDB" id="9803101at2"/>
<dbReference type="Gene3D" id="3.30.1330.40">
    <property type="entry name" value="RutC-like"/>
    <property type="match status" value="1"/>
</dbReference>
<name>A0A5B1CI94_9BACT</name>
<gene>
    <name evidence="2" type="ORF">LF1_34790</name>
</gene>
<proteinExistence type="inferred from homology"/>